<feature type="transmembrane region" description="Helical" evidence="6">
    <location>
        <begin position="238"/>
        <end position="257"/>
    </location>
</feature>
<comment type="subcellular location">
    <subcellularLocation>
        <location evidence="1">Cell membrane</location>
        <topology evidence="1">Multi-pass membrane protein</topology>
    </subcellularLocation>
</comment>
<feature type="domain" description="EamA" evidence="7">
    <location>
        <begin position="150"/>
        <end position="278"/>
    </location>
</feature>
<evidence type="ECO:0000313" key="9">
    <source>
        <dbReference type="Proteomes" id="UP000078124"/>
    </source>
</evidence>
<feature type="transmembrane region" description="Helical" evidence="6">
    <location>
        <begin position="150"/>
        <end position="168"/>
    </location>
</feature>
<proteinExistence type="predicted"/>
<name>A0A8G2E5L7_RAOPL</name>
<feature type="transmembrane region" description="Helical" evidence="6">
    <location>
        <begin position="180"/>
        <end position="197"/>
    </location>
</feature>
<dbReference type="InterPro" id="IPR051258">
    <property type="entry name" value="Diverse_Substrate_Transporter"/>
</dbReference>
<evidence type="ECO:0000256" key="3">
    <source>
        <dbReference type="ARBA" id="ARBA00022692"/>
    </source>
</evidence>
<feature type="transmembrane region" description="Helical" evidence="6">
    <location>
        <begin position="209"/>
        <end position="226"/>
    </location>
</feature>
<dbReference type="GO" id="GO:0005886">
    <property type="term" value="C:plasma membrane"/>
    <property type="evidence" value="ECO:0007669"/>
    <property type="project" value="UniProtKB-SubCell"/>
</dbReference>
<feature type="transmembrane region" description="Helical" evidence="6">
    <location>
        <begin position="36"/>
        <end position="55"/>
    </location>
</feature>
<dbReference type="Proteomes" id="UP000078124">
    <property type="component" value="Unassembled WGS sequence"/>
</dbReference>
<dbReference type="InterPro" id="IPR000620">
    <property type="entry name" value="EamA_dom"/>
</dbReference>
<evidence type="ECO:0000256" key="1">
    <source>
        <dbReference type="ARBA" id="ARBA00004651"/>
    </source>
</evidence>
<dbReference type="Pfam" id="PF00892">
    <property type="entry name" value="EamA"/>
    <property type="match status" value="2"/>
</dbReference>
<dbReference type="AlphaFoldDB" id="A0A8G2E5L7"/>
<dbReference type="InterPro" id="IPR037185">
    <property type="entry name" value="EmrE-like"/>
</dbReference>
<evidence type="ECO:0000259" key="7">
    <source>
        <dbReference type="Pfam" id="PF00892"/>
    </source>
</evidence>
<accession>A0A8G2E5L7</accession>
<keyword evidence="4 6" id="KW-1133">Transmembrane helix</keyword>
<dbReference type="SUPFAM" id="SSF103481">
    <property type="entry name" value="Multidrug resistance efflux transporter EmrE"/>
    <property type="match status" value="2"/>
</dbReference>
<feature type="transmembrane region" description="Helical" evidence="6">
    <location>
        <begin position="67"/>
        <end position="87"/>
    </location>
</feature>
<keyword evidence="5 6" id="KW-0472">Membrane</keyword>
<evidence type="ECO:0000256" key="5">
    <source>
        <dbReference type="ARBA" id="ARBA00023136"/>
    </source>
</evidence>
<dbReference type="PANTHER" id="PTHR42920:SF5">
    <property type="entry name" value="EAMA DOMAIN-CONTAINING PROTEIN"/>
    <property type="match status" value="1"/>
</dbReference>
<evidence type="ECO:0000256" key="6">
    <source>
        <dbReference type="SAM" id="Phobius"/>
    </source>
</evidence>
<dbReference type="EMBL" id="FLAC01000009">
    <property type="protein sequence ID" value="SAP83694.1"/>
    <property type="molecule type" value="Genomic_DNA"/>
</dbReference>
<gene>
    <name evidence="8" type="ORF">SAMEA2273876_02678</name>
</gene>
<organism evidence="8 9">
    <name type="scientific">Raoultella planticola</name>
    <name type="common">Klebsiella planticola</name>
    <dbReference type="NCBI Taxonomy" id="575"/>
    <lineage>
        <taxon>Bacteria</taxon>
        <taxon>Pseudomonadati</taxon>
        <taxon>Pseudomonadota</taxon>
        <taxon>Gammaproteobacteria</taxon>
        <taxon>Enterobacterales</taxon>
        <taxon>Enterobacteriaceae</taxon>
        <taxon>Klebsiella/Raoultella group</taxon>
        <taxon>Raoultella</taxon>
    </lineage>
</organism>
<feature type="domain" description="EamA" evidence="7">
    <location>
        <begin position="14"/>
        <end position="138"/>
    </location>
</feature>
<feature type="transmembrane region" description="Helical" evidence="6">
    <location>
        <begin position="124"/>
        <end position="144"/>
    </location>
</feature>
<reference evidence="8 9" key="1">
    <citation type="submission" date="2016-05" db="EMBL/GenBank/DDBJ databases">
        <authorList>
            <consortium name="Pathogen Informatics"/>
        </authorList>
    </citation>
    <scope>NUCLEOTIDE SEQUENCE [LARGE SCALE GENOMIC DNA]</scope>
    <source>
        <strain evidence="8 9">2880STDY5682802</strain>
    </source>
</reference>
<comment type="caution">
    <text evidence="8">The sequence shown here is derived from an EMBL/GenBank/DDBJ whole genome shotgun (WGS) entry which is preliminary data.</text>
</comment>
<keyword evidence="3 6" id="KW-0812">Transmembrane</keyword>
<evidence type="ECO:0000313" key="8">
    <source>
        <dbReference type="EMBL" id="SAP83694.1"/>
    </source>
</evidence>
<sequence>MDLRKFQALAGVQLCTMLFGLSAVLAKGLPLPVSAIVAGRAAWAVVTLSAVLLLARRQWRRLSWRELSQLSINGLLLAGHWICFFTGVEQGGVAVGTLGFACFPLFVALIGRVIFATPITRRDVAAMVMVAVGLVVISPEALSAQGGGTALLWALAAGLSYAVIVLYNRHAKTGASPLQSAWLQCCACALATLPWGYSAIRSADGETLLHVILIGVLCTGIAYSLLTFALQYVAAGKAAIVIALEPLWAVFFAAIWFGSLPGPAVFIGGGLIIAAVAFCGSPS</sequence>
<feature type="transmembrane region" description="Helical" evidence="6">
    <location>
        <begin position="93"/>
        <end position="115"/>
    </location>
</feature>
<dbReference type="RefSeq" id="WP_032687848.1">
    <property type="nucleotide sequence ID" value="NZ_ABZSJN020000194.1"/>
</dbReference>
<protein>
    <submittedName>
        <fullName evidence="8">Predicted permease, DMT superfamily</fullName>
    </submittedName>
</protein>
<evidence type="ECO:0000256" key="4">
    <source>
        <dbReference type="ARBA" id="ARBA00022989"/>
    </source>
</evidence>
<evidence type="ECO:0000256" key="2">
    <source>
        <dbReference type="ARBA" id="ARBA00022475"/>
    </source>
</evidence>
<feature type="transmembrane region" description="Helical" evidence="6">
    <location>
        <begin position="263"/>
        <end position="280"/>
    </location>
</feature>
<dbReference type="PANTHER" id="PTHR42920">
    <property type="entry name" value="OS03G0707200 PROTEIN-RELATED"/>
    <property type="match status" value="1"/>
</dbReference>
<keyword evidence="2" id="KW-1003">Cell membrane</keyword>